<gene>
    <name evidence="1" type="ORF">BP5553_04508</name>
</gene>
<sequence length="116" mass="12541">MRDWFSAVDESVIALLDVEVPVDLSNRSGCIQAYYWAHGQNTSRPKMFETQHKVKAAAKGIRALPVRDCKSDCSPVLLAAIGQRNTGQHWAALVVSGYDVANSISVAAGPMVAARQ</sequence>
<dbReference type="AlphaFoldDB" id="A0A370TNH1"/>
<protein>
    <submittedName>
        <fullName evidence="1">Uncharacterized protein</fullName>
    </submittedName>
</protein>
<comment type="caution">
    <text evidence="1">The sequence shown here is derived from an EMBL/GenBank/DDBJ whole genome shotgun (WGS) entry which is preliminary data.</text>
</comment>
<keyword evidence="2" id="KW-1185">Reference proteome</keyword>
<accession>A0A370TNH1</accession>
<evidence type="ECO:0000313" key="1">
    <source>
        <dbReference type="EMBL" id="RDL37075.1"/>
    </source>
</evidence>
<dbReference type="Proteomes" id="UP000254866">
    <property type="component" value="Unassembled WGS sequence"/>
</dbReference>
<evidence type="ECO:0000313" key="2">
    <source>
        <dbReference type="Proteomes" id="UP000254866"/>
    </source>
</evidence>
<dbReference type="EMBL" id="NPIC01000003">
    <property type="protein sequence ID" value="RDL37075.1"/>
    <property type="molecule type" value="Genomic_DNA"/>
</dbReference>
<proteinExistence type="predicted"/>
<dbReference type="GeneID" id="43597357"/>
<dbReference type="RefSeq" id="XP_031869731.1">
    <property type="nucleotide sequence ID" value="XM_032013131.1"/>
</dbReference>
<reference evidence="1 2" key="1">
    <citation type="journal article" date="2018" name="IMA Fungus">
        <title>IMA Genome-F 9: Draft genome sequence of Annulohypoxylon stygium, Aspergillus mulundensis, Berkeleyomyces basicola (syn. Thielaviopsis basicola), Ceratocystis smalleyi, two Cercospora beticola strains, Coleophoma cylindrospora, Fusarium fracticaudum, Phialophora cf. hyalina, and Morchella septimelata.</title>
        <authorList>
            <person name="Wingfield B.D."/>
            <person name="Bills G.F."/>
            <person name="Dong Y."/>
            <person name="Huang W."/>
            <person name="Nel W.J."/>
            <person name="Swalarsk-Parry B.S."/>
            <person name="Vaghefi N."/>
            <person name="Wilken P.M."/>
            <person name="An Z."/>
            <person name="de Beer Z.W."/>
            <person name="De Vos L."/>
            <person name="Chen L."/>
            <person name="Duong T.A."/>
            <person name="Gao Y."/>
            <person name="Hammerbacher A."/>
            <person name="Kikkert J.R."/>
            <person name="Li Y."/>
            <person name="Li H."/>
            <person name="Li K."/>
            <person name="Li Q."/>
            <person name="Liu X."/>
            <person name="Ma X."/>
            <person name="Naidoo K."/>
            <person name="Pethybridge S.J."/>
            <person name="Sun J."/>
            <person name="Steenkamp E.T."/>
            <person name="van der Nest M.A."/>
            <person name="van Wyk S."/>
            <person name="Wingfield M.J."/>
            <person name="Xiong C."/>
            <person name="Yue Q."/>
            <person name="Zhang X."/>
        </authorList>
    </citation>
    <scope>NUCLEOTIDE SEQUENCE [LARGE SCALE GENOMIC DNA]</scope>
    <source>
        <strain evidence="1 2">BP 5553</strain>
    </source>
</reference>
<organism evidence="1 2">
    <name type="scientific">Venustampulla echinocandica</name>
    <dbReference type="NCBI Taxonomy" id="2656787"/>
    <lineage>
        <taxon>Eukaryota</taxon>
        <taxon>Fungi</taxon>
        <taxon>Dikarya</taxon>
        <taxon>Ascomycota</taxon>
        <taxon>Pezizomycotina</taxon>
        <taxon>Leotiomycetes</taxon>
        <taxon>Helotiales</taxon>
        <taxon>Pleuroascaceae</taxon>
        <taxon>Venustampulla</taxon>
    </lineage>
</organism>
<name>A0A370TNH1_9HELO</name>